<accession>A0A553PCH5</accession>
<sequence length="475" mass="53556">MYEDFDLENLLMGCDDCDSSSILEMDPMVQVSEDFSKKQLFRHESELKDKKGGYLQGKVAFPRGEGTIMISCAPTSTNESLVDGEPLNFQPNLLLVSKMKRGQKRRRTSNGSAGGHSPDSTEDCETKVLADMWRIQLKQTNSGEIYYGDTLVGSNSILLFDSIIFPVTIMIPLQNGKGSDRVNIKRVLQSIDDSQEFSHRATILEHEFKRSGRFTLHEVRLRFQIKFEDVQRPCVVGYSPIILNQKHSSTGSMEIKMCLPHDPFCNHQDGKMFIMLVTKLDAVDAALVIMDGSGENQRLTELLKQPPKPIIIHHKVLIEVTIPKQIELIKHELTDETSSSSRLHLVLQSRDEKEDIPLTYGKFNSCQTCNDFNKNVVADLLSCRDRICGDGHKQPQLPIGLRLESAQALTPPASPPYELRLGRVGSARQDIQPNANVENEVSWVKAMFPICFVLVVIYLIQKFLPGLMRMETMMA</sequence>
<dbReference type="EMBL" id="VCGU01000005">
    <property type="protein sequence ID" value="TRY75374.1"/>
    <property type="molecule type" value="Genomic_DNA"/>
</dbReference>
<protein>
    <submittedName>
        <fullName evidence="3">Uncharacterized protein</fullName>
    </submittedName>
</protein>
<dbReference type="AlphaFoldDB" id="A0A553PCH5"/>
<keyword evidence="2" id="KW-0812">Transmembrane</keyword>
<dbReference type="Proteomes" id="UP000318571">
    <property type="component" value="Chromosome 2"/>
</dbReference>
<feature type="transmembrane region" description="Helical" evidence="2">
    <location>
        <begin position="442"/>
        <end position="460"/>
    </location>
</feature>
<evidence type="ECO:0000256" key="1">
    <source>
        <dbReference type="SAM" id="MobiDB-lite"/>
    </source>
</evidence>
<reference evidence="3 4" key="1">
    <citation type="journal article" date="2018" name="Nat. Ecol. Evol.">
        <title>Genomic signatures of mitonuclear coevolution across populations of Tigriopus californicus.</title>
        <authorList>
            <person name="Barreto F.S."/>
            <person name="Watson E.T."/>
            <person name="Lima T.G."/>
            <person name="Willett C.S."/>
            <person name="Edmands S."/>
            <person name="Li W."/>
            <person name="Burton R.S."/>
        </authorList>
    </citation>
    <scope>NUCLEOTIDE SEQUENCE [LARGE SCALE GENOMIC DNA]</scope>
    <source>
        <strain evidence="3 4">San Diego</strain>
    </source>
</reference>
<evidence type="ECO:0000313" key="4">
    <source>
        <dbReference type="Proteomes" id="UP000318571"/>
    </source>
</evidence>
<comment type="caution">
    <text evidence="3">The sequence shown here is derived from an EMBL/GenBank/DDBJ whole genome shotgun (WGS) entry which is preliminary data.</text>
</comment>
<keyword evidence="4" id="KW-1185">Reference proteome</keyword>
<keyword evidence="2" id="KW-1133">Transmembrane helix</keyword>
<keyword evidence="2" id="KW-0472">Membrane</keyword>
<organism evidence="3 4">
    <name type="scientific">Tigriopus californicus</name>
    <name type="common">Marine copepod</name>
    <dbReference type="NCBI Taxonomy" id="6832"/>
    <lineage>
        <taxon>Eukaryota</taxon>
        <taxon>Metazoa</taxon>
        <taxon>Ecdysozoa</taxon>
        <taxon>Arthropoda</taxon>
        <taxon>Crustacea</taxon>
        <taxon>Multicrustacea</taxon>
        <taxon>Hexanauplia</taxon>
        <taxon>Copepoda</taxon>
        <taxon>Harpacticoida</taxon>
        <taxon>Harpacticidae</taxon>
        <taxon>Tigriopus</taxon>
    </lineage>
</organism>
<proteinExistence type="predicted"/>
<evidence type="ECO:0000313" key="3">
    <source>
        <dbReference type="EMBL" id="TRY75374.1"/>
    </source>
</evidence>
<evidence type="ECO:0000256" key="2">
    <source>
        <dbReference type="SAM" id="Phobius"/>
    </source>
</evidence>
<feature type="region of interest" description="Disordered" evidence="1">
    <location>
        <begin position="100"/>
        <end position="123"/>
    </location>
</feature>
<gene>
    <name evidence="3" type="ORF">TCAL_11244</name>
</gene>
<name>A0A553PCH5_TIGCA</name>